<accession>A0A0F9D9K5</accession>
<dbReference type="AlphaFoldDB" id="A0A0F9D9K5"/>
<evidence type="ECO:0000313" key="1">
    <source>
        <dbReference type="EMBL" id="KKL50396.1"/>
    </source>
</evidence>
<name>A0A0F9D9K5_9ZZZZ</name>
<comment type="caution">
    <text evidence="1">The sequence shown here is derived from an EMBL/GenBank/DDBJ whole genome shotgun (WGS) entry which is preliminary data.</text>
</comment>
<dbReference type="EMBL" id="LAZR01032614">
    <property type="protein sequence ID" value="KKL50396.1"/>
    <property type="molecule type" value="Genomic_DNA"/>
</dbReference>
<organism evidence="1">
    <name type="scientific">marine sediment metagenome</name>
    <dbReference type="NCBI Taxonomy" id="412755"/>
    <lineage>
        <taxon>unclassified sequences</taxon>
        <taxon>metagenomes</taxon>
        <taxon>ecological metagenomes</taxon>
    </lineage>
</organism>
<gene>
    <name evidence="1" type="ORF">LCGC14_2305910</name>
</gene>
<reference evidence="1" key="1">
    <citation type="journal article" date="2015" name="Nature">
        <title>Complex archaea that bridge the gap between prokaryotes and eukaryotes.</title>
        <authorList>
            <person name="Spang A."/>
            <person name="Saw J.H."/>
            <person name="Jorgensen S.L."/>
            <person name="Zaremba-Niedzwiedzka K."/>
            <person name="Martijn J."/>
            <person name="Lind A.E."/>
            <person name="van Eijk R."/>
            <person name="Schleper C."/>
            <person name="Guy L."/>
            <person name="Ettema T.J."/>
        </authorList>
    </citation>
    <scope>NUCLEOTIDE SEQUENCE</scope>
</reference>
<proteinExistence type="predicted"/>
<sequence>MEVDLNGGGNSLYNFASAFSDPTHASMLADEIVVGNIGDGNTQGRIWVRSGNRVYRFDSVAAYA</sequence>
<protein>
    <submittedName>
        <fullName evidence="1">Uncharacterized protein</fullName>
    </submittedName>
</protein>